<comment type="caution">
    <text evidence="1">The sequence shown here is derived from an EMBL/GenBank/DDBJ whole genome shotgun (WGS) entry which is preliminary data.</text>
</comment>
<dbReference type="AlphaFoldDB" id="A0A8X6SIR7"/>
<protein>
    <submittedName>
        <fullName evidence="1">Uncharacterized protein</fullName>
    </submittedName>
</protein>
<evidence type="ECO:0000313" key="2">
    <source>
        <dbReference type="Proteomes" id="UP000887159"/>
    </source>
</evidence>
<dbReference type="Proteomes" id="UP000887159">
    <property type="component" value="Unassembled WGS sequence"/>
</dbReference>
<dbReference type="EMBL" id="BMAU01021330">
    <property type="protein sequence ID" value="GFY14582.1"/>
    <property type="molecule type" value="Genomic_DNA"/>
</dbReference>
<accession>A0A8X6SIR7</accession>
<gene>
    <name evidence="1" type="ORF">TNCV_4827861</name>
</gene>
<name>A0A8X6SIR7_TRICX</name>
<proteinExistence type="predicted"/>
<keyword evidence="2" id="KW-1185">Reference proteome</keyword>
<evidence type="ECO:0000313" key="1">
    <source>
        <dbReference type="EMBL" id="GFY14582.1"/>
    </source>
</evidence>
<organism evidence="1 2">
    <name type="scientific">Trichonephila clavipes</name>
    <name type="common">Golden silk orbweaver</name>
    <name type="synonym">Nephila clavipes</name>
    <dbReference type="NCBI Taxonomy" id="2585209"/>
    <lineage>
        <taxon>Eukaryota</taxon>
        <taxon>Metazoa</taxon>
        <taxon>Ecdysozoa</taxon>
        <taxon>Arthropoda</taxon>
        <taxon>Chelicerata</taxon>
        <taxon>Arachnida</taxon>
        <taxon>Araneae</taxon>
        <taxon>Araneomorphae</taxon>
        <taxon>Entelegynae</taxon>
        <taxon>Araneoidea</taxon>
        <taxon>Nephilidae</taxon>
        <taxon>Trichonephila</taxon>
    </lineage>
</organism>
<sequence>MMTPACNKRGALLSIRDGNPLQLKVRLFFPKKPCLARDLNPNPLSYKPRVISTIRARRHGSLVVKQSQHNTEKETSQKNKARKTLNHAFRRQFRKTNETKAFHSAATYFVHRQRALSATSISGLVGQPQFFLSASSSAVISSPNWPRGCSGRICIVAVFHLFNTQELSTFPPVNDLVVSQSENKLPSLYFKNLDKYQSPMMLLSIGFHPMLTSLETKSDKEDCNASPPISSTLTYSEHQSRVESEILKEWRTPPNHHWYESKHPGSSFLLK</sequence>
<reference evidence="1" key="1">
    <citation type="submission" date="2020-08" db="EMBL/GenBank/DDBJ databases">
        <title>Multicomponent nature underlies the extraordinary mechanical properties of spider dragline silk.</title>
        <authorList>
            <person name="Kono N."/>
            <person name="Nakamura H."/>
            <person name="Mori M."/>
            <person name="Yoshida Y."/>
            <person name="Ohtoshi R."/>
            <person name="Malay A.D."/>
            <person name="Moran D.A.P."/>
            <person name="Tomita M."/>
            <person name="Numata K."/>
            <person name="Arakawa K."/>
        </authorList>
    </citation>
    <scope>NUCLEOTIDE SEQUENCE</scope>
</reference>